<organism evidence="10 11">
    <name type="scientific">Nocardioides marmotae</name>
    <dbReference type="NCBI Taxonomy" id="2663857"/>
    <lineage>
        <taxon>Bacteria</taxon>
        <taxon>Bacillati</taxon>
        <taxon>Actinomycetota</taxon>
        <taxon>Actinomycetes</taxon>
        <taxon>Propionibacteriales</taxon>
        <taxon>Nocardioidaceae</taxon>
        <taxon>Nocardioides</taxon>
    </lineage>
</organism>
<evidence type="ECO:0000256" key="3">
    <source>
        <dbReference type="ARBA" id="ARBA00022448"/>
    </source>
</evidence>
<evidence type="ECO:0000256" key="7">
    <source>
        <dbReference type="ARBA" id="ARBA00023136"/>
    </source>
</evidence>
<evidence type="ECO:0000256" key="4">
    <source>
        <dbReference type="ARBA" id="ARBA00022475"/>
    </source>
</evidence>
<feature type="transmembrane region" description="Helical" evidence="8">
    <location>
        <begin position="21"/>
        <end position="42"/>
    </location>
</feature>
<feature type="transmembrane region" description="Helical" evidence="8">
    <location>
        <begin position="271"/>
        <end position="295"/>
    </location>
</feature>
<proteinExistence type="inferred from homology"/>
<sequence>MRNVATVAGVELRLFLRDRANIFFAFIFPLLLVLMIGAQFGVGATTGRVAVSEGGDSALGAALVTGLESEDVEVSDPGWEAALQQLARGRIDVAVRVDDAAQAAHESGEGVALTMVRGSSPNAQVVEQEVRSAIANIQAARGQVAALEGYGVPADRAAAALATAQQELSEPVLEVIDVDELSEEFEGLGQFDLGASGQLLLFVFLSTLAGAATLIQARRLGVISRMLAGPISTTQLIAGETLGRWMIGLFQGGYIMVATSLLFGVSWGNLWLSLLALAIFALVASGAAILLGTLLENPGAAGGVGIGLGLVLAALGGAMLPLELFPDTMRSVAHLTPHAWAYDAFAEIQRRGGGLLDIWPQLGVLAGMALLLLALGAWSLRRSLSRAM</sequence>
<keyword evidence="5 8" id="KW-0812">Transmembrane</keyword>
<dbReference type="PANTHER" id="PTHR30294">
    <property type="entry name" value="MEMBRANE COMPONENT OF ABC TRANSPORTER YHHJ-RELATED"/>
    <property type="match status" value="1"/>
</dbReference>
<feature type="transmembrane region" description="Helical" evidence="8">
    <location>
        <begin position="245"/>
        <end position="265"/>
    </location>
</feature>
<dbReference type="InterPro" id="IPR047817">
    <property type="entry name" value="ABC2_TM_bact-type"/>
</dbReference>
<dbReference type="GO" id="GO:0005886">
    <property type="term" value="C:plasma membrane"/>
    <property type="evidence" value="ECO:0007669"/>
    <property type="project" value="UniProtKB-SubCell"/>
</dbReference>
<evidence type="ECO:0000313" key="11">
    <source>
        <dbReference type="Proteomes" id="UP000433406"/>
    </source>
</evidence>
<dbReference type="PROSITE" id="PS51012">
    <property type="entry name" value="ABC_TM2"/>
    <property type="match status" value="1"/>
</dbReference>
<keyword evidence="11" id="KW-1185">Reference proteome</keyword>
<keyword evidence="4" id="KW-1003">Cell membrane</keyword>
<dbReference type="GO" id="GO:0140359">
    <property type="term" value="F:ABC-type transporter activity"/>
    <property type="evidence" value="ECO:0007669"/>
    <property type="project" value="InterPro"/>
</dbReference>
<evidence type="ECO:0000313" key="10">
    <source>
        <dbReference type="EMBL" id="MTB95706.1"/>
    </source>
</evidence>
<dbReference type="EMBL" id="WLCI01000012">
    <property type="protein sequence ID" value="MTB95706.1"/>
    <property type="molecule type" value="Genomic_DNA"/>
</dbReference>
<keyword evidence="6 8" id="KW-1133">Transmembrane helix</keyword>
<dbReference type="Proteomes" id="UP000433406">
    <property type="component" value="Unassembled WGS sequence"/>
</dbReference>
<evidence type="ECO:0000256" key="8">
    <source>
        <dbReference type="SAM" id="Phobius"/>
    </source>
</evidence>
<name>A0A6I3JC12_9ACTN</name>
<dbReference type="AlphaFoldDB" id="A0A6I3JC12"/>
<dbReference type="RefSeq" id="WP_171896559.1">
    <property type="nucleotide sequence ID" value="NZ_CP053660.1"/>
</dbReference>
<feature type="domain" description="ABC transmembrane type-2" evidence="9">
    <location>
        <begin position="158"/>
        <end position="383"/>
    </location>
</feature>
<comment type="subcellular location">
    <subcellularLocation>
        <location evidence="1">Cell membrane</location>
        <topology evidence="1">Multi-pass membrane protein</topology>
    </subcellularLocation>
</comment>
<feature type="transmembrane region" description="Helical" evidence="8">
    <location>
        <begin position="199"/>
        <end position="217"/>
    </location>
</feature>
<dbReference type="InterPro" id="IPR013525">
    <property type="entry name" value="ABC2_TM"/>
</dbReference>
<evidence type="ECO:0000259" key="9">
    <source>
        <dbReference type="PROSITE" id="PS51012"/>
    </source>
</evidence>
<evidence type="ECO:0000256" key="2">
    <source>
        <dbReference type="ARBA" id="ARBA00007783"/>
    </source>
</evidence>
<reference evidence="10 11" key="1">
    <citation type="submission" date="2019-10" db="EMBL/GenBank/DDBJ databases">
        <title>Nocardioides novel species isolated from the excrement of Marmot.</title>
        <authorList>
            <person name="Zhang G."/>
        </authorList>
    </citation>
    <scope>NUCLEOTIDE SEQUENCE [LARGE SCALE GENOMIC DNA]</scope>
    <source>
        <strain evidence="11">zg-579</strain>
    </source>
</reference>
<evidence type="ECO:0000256" key="5">
    <source>
        <dbReference type="ARBA" id="ARBA00022692"/>
    </source>
</evidence>
<comment type="similarity">
    <text evidence="2">Belongs to the ABC-2 integral membrane protein family.</text>
</comment>
<keyword evidence="7 8" id="KW-0472">Membrane</keyword>
<dbReference type="InterPro" id="IPR051449">
    <property type="entry name" value="ABC-2_transporter_component"/>
</dbReference>
<feature type="transmembrane region" description="Helical" evidence="8">
    <location>
        <begin position="302"/>
        <end position="322"/>
    </location>
</feature>
<evidence type="ECO:0000256" key="1">
    <source>
        <dbReference type="ARBA" id="ARBA00004651"/>
    </source>
</evidence>
<accession>A0A6I3JC12</accession>
<protein>
    <submittedName>
        <fullName evidence="10">ABC transporter permease subunit</fullName>
    </submittedName>
</protein>
<feature type="transmembrane region" description="Helical" evidence="8">
    <location>
        <begin position="358"/>
        <end position="380"/>
    </location>
</feature>
<keyword evidence="3" id="KW-0813">Transport</keyword>
<comment type="caution">
    <text evidence="10">The sequence shown here is derived from an EMBL/GenBank/DDBJ whole genome shotgun (WGS) entry which is preliminary data.</text>
</comment>
<dbReference type="Pfam" id="PF12698">
    <property type="entry name" value="ABC2_membrane_3"/>
    <property type="match status" value="1"/>
</dbReference>
<evidence type="ECO:0000256" key="6">
    <source>
        <dbReference type="ARBA" id="ARBA00022989"/>
    </source>
</evidence>
<gene>
    <name evidence="10" type="ORF">GGQ22_11475</name>
</gene>
<dbReference type="PANTHER" id="PTHR30294:SF38">
    <property type="entry name" value="TRANSPORT PERMEASE PROTEIN"/>
    <property type="match status" value="1"/>
</dbReference>